<dbReference type="AlphaFoldDB" id="A0ABD5SJ35"/>
<evidence type="ECO:0000313" key="2">
    <source>
        <dbReference type="EMBL" id="MFC6765007.1"/>
    </source>
</evidence>
<dbReference type="PANTHER" id="PTHR43459:SF1">
    <property type="entry name" value="EG:BACN32G11.4 PROTEIN"/>
    <property type="match status" value="1"/>
</dbReference>
<keyword evidence="3" id="KW-1185">Reference proteome</keyword>
<name>A0ABD5SJ35_9EURY</name>
<dbReference type="PANTHER" id="PTHR43459">
    <property type="entry name" value="ENOYL-COA HYDRATASE"/>
    <property type="match status" value="1"/>
</dbReference>
<gene>
    <name evidence="2" type="ORF">ACFQE6_08290</name>
</gene>
<dbReference type="RefSeq" id="WP_273738051.1">
    <property type="nucleotide sequence ID" value="NZ_JAQIVI010000121.1"/>
</dbReference>
<accession>A0ABD5SJ35</accession>
<dbReference type="CDD" id="cd06558">
    <property type="entry name" value="crotonase-like"/>
    <property type="match status" value="1"/>
</dbReference>
<comment type="similarity">
    <text evidence="1">Belongs to the enoyl-CoA hydratase/isomerase family.</text>
</comment>
<dbReference type="SUPFAM" id="SSF52096">
    <property type="entry name" value="ClpP/crotonase"/>
    <property type="match status" value="1"/>
</dbReference>
<proteinExistence type="inferred from homology"/>
<evidence type="ECO:0000313" key="3">
    <source>
        <dbReference type="Proteomes" id="UP001596383"/>
    </source>
</evidence>
<dbReference type="Proteomes" id="UP001596383">
    <property type="component" value="Unassembled WGS sequence"/>
</dbReference>
<organism evidence="2 3">
    <name type="scientific">Natrinema soli</name>
    <dbReference type="NCBI Taxonomy" id="1930624"/>
    <lineage>
        <taxon>Archaea</taxon>
        <taxon>Methanobacteriati</taxon>
        <taxon>Methanobacteriota</taxon>
        <taxon>Stenosarchaea group</taxon>
        <taxon>Halobacteria</taxon>
        <taxon>Halobacteriales</taxon>
        <taxon>Natrialbaceae</taxon>
        <taxon>Natrinema</taxon>
    </lineage>
</organism>
<dbReference type="InterPro" id="IPR018376">
    <property type="entry name" value="Enoyl-CoA_hyd/isom_CS"/>
</dbReference>
<comment type="caution">
    <text evidence="2">The sequence shown here is derived from an EMBL/GenBank/DDBJ whole genome shotgun (WGS) entry which is preliminary data.</text>
</comment>
<reference evidence="2 3" key="1">
    <citation type="journal article" date="2019" name="Int. J. Syst. Evol. Microbiol.">
        <title>The Global Catalogue of Microorganisms (GCM) 10K type strain sequencing project: providing services to taxonomists for standard genome sequencing and annotation.</title>
        <authorList>
            <consortium name="The Broad Institute Genomics Platform"/>
            <consortium name="The Broad Institute Genome Sequencing Center for Infectious Disease"/>
            <person name="Wu L."/>
            <person name="Ma J."/>
        </authorList>
    </citation>
    <scope>NUCLEOTIDE SEQUENCE [LARGE SCALE GENOMIC DNA]</scope>
    <source>
        <strain evidence="2 3">LMG 29247</strain>
    </source>
</reference>
<sequence>MVSYKYLQYDVTDGYAEIVMDRPDILNAFHDEMIQELIHALTDAQSNDSVYAIVLTGAGRAFCSGADVSNMGEGDRGQLEAAEHLWRVQNVVRALYHGDKPTVAAVNGPAIGAGCDFALACDLRVIEEDAFMREQFVNIGLVPGDGGGWLLPRLVGEAKAKEYILTGRDITPTDAEDMGLVVDIVDSGGSLEAARELATELRDKPAPAMQHCKDLLDVTQSYEEYAQRAIEAQWEVTNHPEHVEAVNALQESREPDFDREY</sequence>
<protein>
    <submittedName>
        <fullName evidence="2">Enoyl-CoA hydratase/isomerase family protein</fullName>
    </submittedName>
</protein>
<dbReference type="Pfam" id="PF00378">
    <property type="entry name" value="ECH_1"/>
    <property type="match status" value="1"/>
</dbReference>
<dbReference type="InterPro" id="IPR001753">
    <property type="entry name" value="Enoyl-CoA_hydra/iso"/>
</dbReference>
<evidence type="ECO:0000256" key="1">
    <source>
        <dbReference type="RuleBase" id="RU003707"/>
    </source>
</evidence>
<dbReference type="InterPro" id="IPR029045">
    <property type="entry name" value="ClpP/crotonase-like_dom_sf"/>
</dbReference>
<dbReference type="PROSITE" id="PS00166">
    <property type="entry name" value="ENOYL_COA_HYDRATASE"/>
    <property type="match status" value="1"/>
</dbReference>
<dbReference type="EMBL" id="JBHSWV010000121">
    <property type="protein sequence ID" value="MFC6765007.1"/>
    <property type="molecule type" value="Genomic_DNA"/>
</dbReference>
<dbReference type="Gene3D" id="3.90.226.10">
    <property type="entry name" value="2-enoyl-CoA Hydratase, Chain A, domain 1"/>
    <property type="match status" value="1"/>
</dbReference>